<organism evidence="1 2">
    <name type="scientific">Corticibacter populi</name>
    <dbReference type="NCBI Taxonomy" id="1550736"/>
    <lineage>
        <taxon>Bacteria</taxon>
        <taxon>Pseudomonadati</taxon>
        <taxon>Pseudomonadota</taxon>
        <taxon>Betaproteobacteria</taxon>
        <taxon>Burkholderiales</taxon>
        <taxon>Comamonadaceae</taxon>
        <taxon>Corticibacter</taxon>
    </lineage>
</organism>
<name>A0A3M6QSD0_9BURK</name>
<dbReference type="Proteomes" id="UP000278006">
    <property type="component" value="Unassembled WGS sequence"/>
</dbReference>
<dbReference type="AlphaFoldDB" id="A0A3M6QSD0"/>
<reference evidence="1 2" key="1">
    <citation type="submission" date="2018-10" db="EMBL/GenBank/DDBJ databases">
        <title>Draft genome of Cortibacter populi DSM10536.</title>
        <authorList>
            <person name="Bernier A.-M."/>
            <person name="Bernard K."/>
        </authorList>
    </citation>
    <scope>NUCLEOTIDE SEQUENCE [LARGE SCALE GENOMIC DNA]</scope>
    <source>
        <strain evidence="1 2">DSM 105136</strain>
    </source>
</reference>
<dbReference type="EMBL" id="RDQO01000003">
    <property type="protein sequence ID" value="RMX05893.1"/>
    <property type="molecule type" value="Genomic_DNA"/>
</dbReference>
<gene>
    <name evidence="1" type="ORF">D8I35_12125</name>
</gene>
<accession>A0A3M6QSD0</accession>
<proteinExistence type="predicted"/>
<dbReference type="RefSeq" id="WP_122229595.1">
    <property type="nucleotide sequence ID" value="NZ_RDQO01000003.1"/>
</dbReference>
<sequence length="107" mass="11727">MYVILTSKDGQYRTEAVDGIEAVECYDYVFYGRKRAQFVIATIDRPVKVRVVDEGLPPVVNLVPSKFLEKFETLEAARGALGELTHFGDMDIRLVPAALPGATGGGH</sequence>
<evidence type="ECO:0000313" key="1">
    <source>
        <dbReference type="EMBL" id="RMX05893.1"/>
    </source>
</evidence>
<dbReference type="OrthoDB" id="2866001at2"/>
<protein>
    <submittedName>
        <fullName evidence="1">Ferredoxin</fullName>
    </submittedName>
</protein>
<keyword evidence="2" id="KW-1185">Reference proteome</keyword>
<comment type="caution">
    <text evidence="1">The sequence shown here is derived from an EMBL/GenBank/DDBJ whole genome shotgun (WGS) entry which is preliminary data.</text>
</comment>
<evidence type="ECO:0000313" key="2">
    <source>
        <dbReference type="Proteomes" id="UP000278006"/>
    </source>
</evidence>